<evidence type="ECO:0000313" key="1">
    <source>
        <dbReference type="EMBL" id="TFK75443.1"/>
    </source>
</evidence>
<protein>
    <submittedName>
        <fullName evidence="1">Uncharacterized protein</fullName>
    </submittedName>
</protein>
<dbReference type="Proteomes" id="UP000308600">
    <property type="component" value="Unassembled WGS sequence"/>
</dbReference>
<proteinExistence type="predicted"/>
<gene>
    <name evidence="1" type="ORF">BDN72DRAFT_832320</name>
</gene>
<accession>A0ACD3BAT7</accession>
<evidence type="ECO:0000313" key="2">
    <source>
        <dbReference type="Proteomes" id="UP000308600"/>
    </source>
</evidence>
<keyword evidence="2" id="KW-1185">Reference proteome</keyword>
<reference evidence="1 2" key="1">
    <citation type="journal article" date="2019" name="Nat. Ecol. Evol.">
        <title>Megaphylogeny resolves global patterns of mushroom evolution.</title>
        <authorList>
            <person name="Varga T."/>
            <person name="Krizsan K."/>
            <person name="Foldi C."/>
            <person name="Dima B."/>
            <person name="Sanchez-Garcia M."/>
            <person name="Sanchez-Ramirez S."/>
            <person name="Szollosi G.J."/>
            <person name="Szarkandi J.G."/>
            <person name="Papp V."/>
            <person name="Albert L."/>
            <person name="Andreopoulos W."/>
            <person name="Angelini C."/>
            <person name="Antonin V."/>
            <person name="Barry K.W."/>
            <person name="Bougher N.L."/>
            <person name="Buchanan P."/>
            <person name="Buyck B."/>
            <person name="Bense V."/>
            <person name="Catcheside P."/>
            <person name="Chovatia M."/>
            <person name="Cooper J."/>
            <person name="Damon W."/>
            <person name="Desjardin D."/>
            <person name="Finy P."/>
            <person name="Geml J."/>
            <person name="Haridas S."/>
            <person name="Hughes K."/>
            <person name="Justo A."/>
            <person name="Karasinski D."/>
            <person name="Kautmanova I."/>
            <person name="Kiss B."/>
            <person name="Kocsube S."/>
            <person name="Kotiranta H."/>
            <person name="LaButti K.M."/>
            <person name="Lechner B.E."/>
            <person name="Liimatainen K."/>
            <person name="Lipzen A."/>
            <person name="Lukacs Z."/>
            <person name="Mihaltcheva S."/>
            <person name="Morgado L.N."/>
            <person name="Niskanen T."/>
            <person name="Noordeloos M.E."/>
            <person name="Ohm R.A."/>
            <person name="Ortiz-Santana B."/>
            <person name="Ovrebo C."/>
            <person name="Racz N."/>
            <person name="Riley R."/>
            <person name="Savchenko A."/>
            <person name="Shiryaev A."/>
            <person name="Soop K."/>
            <person name="Spirin V."/>
            <person name="Szebenyi C."/>
            <person name="Tomsovsky M."/>
            <person name="Tulloss R.E."/>
            <person name="Uehling J."/>
            <person name="Grigoriev I.V."/>
            <person name="Vagvolgyi C."/>
            <person name="Papp T."/>
            <person name="Martin F.M."/>
            <person name="Miettinen O."/>
            <person name="Hibbett D.S."/>
            <person name="Nagy L.G."/>
        </authorList>
    </citation>
    <scope>NUCLEOTIDE SEQUENCE [LARGE SCALE GENOMIC DNA]</scope>
    <source>
        <strain evidence="1 2">NL-1719</strain>
    </source>
</reference>
<dbReference type="EMBL" id="ML208263">
    <property type="protein sequence ID" value="TFK75443.1"/>
    <property type="molecule type" value="Genomic_DNA"/>
</dbReference>
<sequence>MKDLRLFLLWVLTLCWAHFLPPLSYSWELYTFVSCEASLTPVPYPVSASLVS</sequence>
<organism evidence="1 2">
    <name type="scientific">Pluteus cervinus</name>
    <dbReference type="NCBI Taxonomy" id="181527"/>
    <lineage>
        <taxon>Eukaryota</taxon>
        <taxon>Fungi</taxon>
        <taxon>Dikarya</taxon>
        <taxon>Basidiomycota</taxon>
        <taxon>Agaricomycotina</taxon>
        <taxon>Agaricomycetes</taxon>
        <taxon>Agaricomycetidae</taxon>
        <taxon>Agaricales</taxon>
        <taxon>Pluteineae</taxon>
        <taxon>Pluteaceae</taxon>
        <taxon>Pluteus</taxon>
    </lineage>
</organism>
<name>A0ACD3BAT7_9AGAR</name>